<evidence type="ECO:0000313" key="1">
    <source>
        <dbReference type="EMBL" id="XAF55329.1"/>
    </source>
</evidence>
<sequence length="502" mass="54108">MIPRGRFPWRSLIILLACLLWVPSAFALDWSFLLQQGRMGIALPDIETADWRVTGIRAEVVNSVEADNKAVIVRFKPGSRLTAATLAQNAGDSPVVLNNVLLDLTDVTLTINLGGAGGFADRTKVAGQLSIDVGDLRHPSLKPQGWRFEGRVSGAVSDIRLEGLLRSDSGLQAEVVFRNRADQFMAGQVDLAMAAGQAGTTLADTLAQWPSLLTLNHGRLEAAASFRLEPDAPLALDARLNLAGVSGVFDRTAFSDMSGRLLFSLEEESLAARLRDITIGQINSGIGIGPVRLLADYRAPAAEPLTGQLEIQQATAEFLNGRLRVAPQTLDLANHPVNVPLDVYELSLERLLEVYPAEGFEGSGRLNGRIPLMISGTSVEVEQGTMAAIVPGGRLRLPGERLQAMLGSSQAVDLVVQALQNFHYSVLDSTIDYDKNGKLMLGLRLEGQSPGVRGGQRVVLNINLEEDIPALLTSLQLSGRVNEAVTERVRERLQQSGQEAKP</sequence>
<dbReference type="Pfam" id="PF11739">
    <property type="entry name" value="YdbH-like"/>
    <property type="match status" value="1"/>
</dbReference>
<keyword evidence="2" id="KW-1185">Reference proteome</keyword>
<reference evidence="1 2" key="1">
    <citation type="submission" date="2024-04" db="EMBL/GenBank/DDBJ databases">
        <title>Marinobacter sp. SBY-1.</title>
        <authorList>
            <person name="Pan C."/>
        </authorList>
    </citation>
    <scope>NUCLEOTIDE SEQUENCE [LARGE SCALE GENOMIC DNA]</scope>
    <source>
        <strain evidence="1 2">SBY-1</strain>
    </source>
</reference>
<dbReference type="Proteomes" id="UP001445268">
    <property type="component" value="Chromosome"/>
</dbReference>
<organism evidence="1 2">
    <name type="scientific">Marinobacter alkaliphilus</name>
    <dbReference type="NCBI Taxonomy" id="254719"/>
    <lineage>
        <taxon>Bacteria</taxon>
        <taxon>Pseudomonadati</taxon>
        <taxon>Pseudomonadota</taxon>
        <taxon>Gammaproteobacteria</taxon>
        <taxon>Pseudomonadales</taxon>
        <taxon>Marinobacteraceae</taxon>
        <taxon>Marinobacter</taxon>
    </lineage>
</organism>
<protein>
    <submittedName>
        <fullName evidence="1">YdbH domain-containing protein</fullName>
    </submittedName>
</protein>
<dbReference type="InterPro" id="IPR021730">
    <property type="entry name" value="YdbH"/>
</dbReference>
<evidence type="ECO:0000313" key="2">
    <source>
        <dbReference type="Proteomes" id="UP001445268"/>
    </source>
</evidence>
<gene>
    <name evidence="1" type="ORF">AAGT77_07220</name>
</gene>
<name>A0ABZ3E6N3_9GAMM</name>
<accession>A0ABZ3E6N3</accession>
<dbReference type="EMBL" id="CP152380">
    <property type="protein sequence ID" value="XAF55329.1"/>
    <property type="molecule type" value="Genomic_DNA"/>
</dbReference>
<proteinExistence type="predicted"/>
<dbReference type="RefSeq" id="WP_342632252.1">
    <property type="nucleotide sequence ID" value="NZ_CP152380.1"/>
</dbReference>